<dbReference type="SUPFAM" id="SSF47336">
    <property type="entry name" value="ACP-like"/>
    <property type="match status" value="1"/>
</dbReference>
<gene>
    <name evidence="4" type="ORF">AABB31_08980</name>
</gene>
<dbReference type="SMART" id="SM00823">
    <property type="entry name" value="PKS_PP"/>
    <property type="match status" value="1"/>
</dbReference>
<dbReference type="PANTHER" id="PTHR45527">
    <property type="entry name" value="NONRIBOSOMAL PEPTIDE SYNTHETASE"/>
    <property type="match status" value="1"/>
</dbReference>
<dbReference type="InterPro" id="IPR045851">
    <property type="entry name" value="AMP-bd_C_sf"/>
</dbReference>
<dbReference type="InterPro" id="IPR020806">
    <property type="entry name" value="PKS_PP-bd"/>
</dbReference>
<dbReference type="InterPro" id="IPR005793">
    <property type="entry name" value="Formyl_trans_C"/>
</dbReference>
<dbReference type="Gene3D" id="3.30.559.30">
    <property type="entry name" value="Nonribosomal peptide synthetase, condensation domain"/>
    <property type="match status" value="1"/>
</dbReference>
<dbReference type="InterPro" id="IPR042099">
    <property type="entry name" value="ANL_N_sf"/>
</dbReference>
<dbReference type="GO" id="GO:0031177">
    <property type="term" value="F:phosphopantetheine binding"/>
    <property type="evidence" value="ECO:0007669"/>
    <property type="project" value="InterPro"/>
</dbReference>
<dbReference type="CDD" id="cd05930">
    <property type="entry name" value="A_NRPS"/>
    <property type="match status" value="1"/>
</dbReference>
<dbReference type="Pfam" id="PF13193">
    <property type="entry name" value="AMP-binding_C"/>
    <property type="match status" value="1"/>
</dbReference>
<dbReference type="GO" id="GO:0043041">
    <property type="term" value="P:amino acid activation for nonribosomal peptide biosynthetic process"/>
    <property type="evidence" value="ECO:0007669"/>
    <property type="project" value="TreeGrafter"/>
</dbReference>
<dbReference type="RefSeq" id="WP_373635707.1">
    <property type="nucleotide sequence ID" value="NZ_CP151767.2"/>
</dbReference>
<dbReference type="Gene3D" id="1.10.1200.10">
    <property type="entry name" value="ACP-like"/>
    <property type="match status" value="1"/>
</dbReference>
<dbReference type="InterPro" id="IPR011251">
    <property type="entry name" value="Luciferase-like_dom"/>
</dbReference>
<dbReference type="Proteomes" id="UP001470809">
    <property type="component" value="Chromosome"/>
</dbReference>
<dbReference type="InterPro" id="IPR036736">
    <property type="entry name" value="ACP-like_sf"/>
</dbReference>
<proteinExistence type="predicted"/>
<accession>A0AAN0MC64</accession>
<sequence length="1533" mass="163329">MSSFSCILIGNESLLTHCGDMLLSQGHQINTVVTRDADIQIWAQEKGIATTTPGAGLAGRLGPCDWVLSIANLSIVPDDVIALADKGAVNFHDGPLPRYAGLNVPVWAILNGETQHGITWHMIEGGVDEGAIIEQRMFDIAADETALTLNAKCFAAAIDGFEAVIAQLATGAPATTAQDFTDRQLFARADRPAAAGVLDFTTDTTTLLRMVRGLDHGHYWNPLTCPKIMIGDKAVVVGKAEIAEGSGAPGTILAADTDALTVATANAAIRLSDLKDVNGQPLAGAAMPAQGDVLTAPDAAALTSQMAQIAPGELHWRRMLKTASPMTLAEICEGADGTPAQQPINSNLPPEQLITAFYCLMSRLSEEGNISLALHGNGLPDAPGILSRWVPLYAPGETVRDVAANLAEELSFATKHPAFALDLVARDPEIETLAQPQVGIALGGDGLVDGTAVTMVWGDNGPALAYDTARISDAGAARIIDRLGCLATGFAEDARVADLPIMPEAERAMVLHEWNQTGTAYDPTPMHQMFEAQVSRTPDATALVFEGATYTYAALNAAANKTAHILKESGVSTGTMVGLHTHRSAEMLIGALAILKAGGAYVPMDPAFPADRIAYYIADSTAPIIVTQSDLAAKLPPHQAQVLSIDTDPRLAAAPNTNPDSASGADDLAYMIYTSGSTGKPKGVMVEHGNVANFFVGMDDRIPHDGDGVWLAVTSLSFDISVLELFYTLARGYKLVISGDESRALVSGGTGGAVPVSDQNMDFSLYYWGNNDEVSDNRYELLIEGAKFADANGFCAVWTPERHFHAFGGSYPNPSVTGAAVASVTKNLAVRAGSIVAPLHHPARIAEEWAVIDNLTGGRVGLAMASGWQPDDFVLRPENTPPDNKPALADAIDKVRRLWAGETVEFERKDGKMHGVVTQPRPVSKKIPMWVTTAGNPATWAQAGEVGANVLTHLLGQSIDEVGEKIKVYHDALRKAGHDPKDHKVTLMLHTFLADDREKARDIAREPMKDYLRAAAGLIKQYAWAFPAFKKPEGAANPMDIDLGSLEPDELEAILDFAFLRYFDDSGLFGTVDDAVARVEALKKIGVDEVACLIEYGIDTKTVLDGLRPLAQVLAAVNGPVAEIAADDFSIAAQIKRHKVTHLQCTPSMARMICMNDDAANALSHVKHLMIGGEALSGSLVAELNGYTSASVENMYGPTETTIWSTTQTASADDGIVNIGKPIANTQIYVLDEAQQPVPIGVPGELYIAGDGVTRGYWQRPELTAERFLPDPFVQTDKPGPRMYRTGDLVRWRADGRVDFLGRTDHQVKVRGYRIELGEIETRLEAVPDVTQAVVMAREDTPGDTRLVAYMTTSGPTDDSKLRTHLAADLPAYMIPAHFVTLPAFPLTPNKKVDRKALPKPIAARPAPPPKPVVAATPTAAGTDVVDAMTQIWSGILGVAKIGPDDNFFALGGHSLLAVQAHRDMRDQLGLTPLSITDIFRFPTIGGLTQHLGVGAAPKPAAAPAAVAGRAQTRADAMARRRNMRANRAGSNR</sequence>
<evidence type="ECO:0000313" key="4">
    <source>
        <dbReference type="EMBL" id="WZU68976.2"/>
    </source>
</evidence>
<dbReference type="InterPro" id="IPR036477">
    <property type="entry name" value="Formyl_transf_N_sf"/>
</dbReference>
<dbReference type="PROSITE" id="PS00455">
    <property type="entry name" value="AMP_BINDING"/>
    <property type="match status" value="1"/>
</dbReference>
<dbReference type="SUPFAM" id="SSF53328">
    <property type="entry name" value="Formyltransferase"/>
    <property type="match status" value="1"/>
</dbReference>
<dbReference type="InterPro" id="IPR025110">
    <property type="entry name" value="AMP-bd_C"/>
</dbReference>
<dbReference type="Pfam" id="PF00550">
    <property type="entry name" value="PP-binding"/>
    <property type="match status" value="1"/>
</dbReference>
<dbReference type="GO" id="GO:0044550">
    <property type="term" value="P:secondary metabolite biosynthetic process"/>
    <property type="evidence" value="ECO:0007669"/>
    <property type="project" value="TreeGrafter"/>
</dbReference>
<organism evidence="4 5">
    <name type="scientific">Yoonia rhodophyticola</name>
    <dbReference type="NCBI Taxonomy" id="3137370"/>
    <lineage>
        <taxon>Bacteria</taxon>
        <taxon>Pseudomonadati</taxon>
        <taxon>Pseudomonadota</taxon>
        <taxon>Alphaproteobacteria</taxon>
        <taxon>Rhodobacterales</taxon>
        <taxon>Paracoccaceae</taxon>
        <taxon>Yoonia</taxon>
    </lineage>
</organism>
<keyword evidence="2" id="KW-0597">Phosphoprotein</keyword>
<dbReference type="SUPFAM" id="SSF50486">
    <property type="entry name" value="FMT C-terminal domain-like"/>
    <property type="match status" value="1"/>
</dbReference>
<dbReference type="InterPro" id="IPR000873">
    <property type="entry name" value="AMP-dep_synth/lig_dom"/>
</dbReference>
<dbReference type="InterPro" id="IPR036661">
    <property type="entry name" value="Luciferase-like_sf"/>
</dbReference>
<dbReference type="Pfam" id="PF02911">
    <property type="entry name" value="Formyl_trans_C"/>
    <property type="match status" value="1"/>
</dbReference>
<dbReference type="PRINTS" id="PR00154">
    <property type="entry name" value="AMPBINDING"/>
</dbReference>
<dbReference type="GO" id="GO:0016705">
    <property type="term" value="F:oxidoreductase activity, acting on paired donors, with incorporation or reduction of molecular oxygen"/>
    <property type="evidence" value="ECO:0007669"/>
    <property type="project" value="InterPro"/>
</dbReference>
<name>A0AAN0MC64_9RHOB</name>
<dbReference type="CDD" id="cd08700">
    <property type="entry name" value="FMT_C_OzmH_like"/>
    <property type="match status" value="1"/>
</dbReference>
<dbReference type="Pfam" id="PF00296">
    <property type="entry name" value="Bac_luciferase"/>
    <property type="match status" value="1"/>
</dbReference>
<dbReference type="InterPro" id="IPR011034">
    <property type="entry name" value="Formyl_transferase-like_C_sf"/>
</dbReference>
<dbReference type="Gene3D" id="3.40.50.12780">
    <property type="entry name" value="N-terminal domain of ligase-like"/>
    <property type="match status" value="1"/>
</dbReference>
<dbReference type="InterPro" id="IPR020845">
    <property type="entry name" value="AMP-binding_CS"/>
</dbReference>
<dbReference type="GO" id="GO:0005737">
    <property type="term" value="C:cytoplasm"/>
    <property type="evidence" value="ECO:0007669"/>
    <property type="project" value="TreeGrafter"/>
</dbReference>
<evidence type="ECO:0000259" key="3">
    <source>
        <dbReference type="PROSITE" id="PS50075"/>
    </source>
</evidence>
<dbReference type="Gene3D" id="3.30.300.30">
    <property type="match status" value="1"/>
</dbReference>
<keyword evidence="1" id="KW-0596">Phosphopantetheine</keyword>
<feature type="domain" description="Carrier" evidence="3">
    <location>
        <begin position="1420"/>
        <end position="1496"/>
    </location>
</feature>
<dbReference type="Gene3D" id="2.30.38.10">
    <property type="entry name" value="Luciferase, Domain 3"/>
    <property type="match status" value="1"/>
</dbReference>
<dbReference type="InterPro" id="IPR020459">
    <property type="entry name" value="AMP-binding"/>
</dbReference>
<dbReference type="SUPFAM" id="SSF56801">
    <property type="entry name" value="Acetyl-CoA synthetase-like"/>
    <property type="match status" value="2"/>
</dbReference>
<dbReference type="Gene3D" id="3.20.20.30">
    <property type="entry name" value="Luciferase-like domain"/>
    <property type="match status" value="1"/>
</dbReference>
<protein>
    <submittedName>
        <fullName evidence="4">MupA/Atu3671 family FMN-dependent luciferase-like monooxygenase</fullName>
    </submittedName>
</protein>
<reference evidence="5" key="1">
    <citation type="submission" date="2024-04" db="EMBL/GenBank/DDBJ databases">
        <title>Phylogenomic analyses of a clade within the roseobacter group suggest taxonomic reassignments of species of the genera Aestuariivita, Citreicella, Loktanella, Nautella, Pelagibaca, Ruegeria, Thalassobius, Thiobacimonas and Tropicibacter, and the proposal o.</title>
        <authorList>
            <person name="Jeon C.O."/>
        </authorList>
    </citation>
    <scope>NUCLEOTIDE SEQUENCE [LARGE SCALE GENOMIC DNA]</scope>
    <source>
        <strain evidence="5">SS1-5</strain>
    </source>
</reference>
<dbReference type="InterPro" id="IPR009081">
    <property type="entry name" value="PP-bd_ACP"/>
</dbReference>
<evidence type="ECO:0000256" key="2">
    <source>
        <dbReference type="ARBA" id="ARBA00022553"/>
    </source>
</evidence>
<dbReference type="PROSITE" id="PS50075">
    <property type="entry name" value="CARRIER"/>
    <property type="match status" value="1"/>
</dbReference>
<keyword evidence="5" id="KW-1185">Reference proteome</keyword>
<reference evidence="4 5" key="2">
    <citation type="submission" date="2024-08" db="EMBL/GenBank/DDBJ databases">
        <title>Phylogenomic analyses of a clade within the roseobacter group suggest taxonomic reassignments of species of the genera Aestuariivita, Citreicella, Loktanella, Nautella, Pelagibaca, Ruegeria, Thalassobius, Thiobacimonas and Tropicibacter, and the proposal o.</title>
        <authorList>
            <person name="Jeon C.O."/>
        </authorList>
    </citation>
    <scope>NUCLEOTIDE SEQUENCE [LARGE SCALE GENOMIC DNA]</scope>
    <source>
        <strain evidence="4 5">SS1-5</strain>
    </source>
</reference>
<dbReference type="SUPFAM" id="SSF51679">
    <property type="entry name" value="Bacterial luciferase-like"/>
    <property type="match status" value="1"/>
</dbReference>
<evidence type="ECO:0000256" key="1">
    <source>
        <dbReference type="ARBA" id="ARBA00022450"/>
    </source>
</evidence>
<dbReference type="PANTHER" id="PTHR45527:SF1">
    <property type="entry name" value="FATTY ACID SYNTHASE"/>
    <property type="match status" value="1"/>
</dbReference>
<dbReference type="InterPro" id="IPR002376">
    <property type="entry name" value="Formyl_transf_N"/>
</dbReference>
<dbReference type="Pfam" id="PF00501">
    <property type="entry name" value="AMP-binding"/>
    <property type="match status" value="2"/>
</dbReference>
<dbReference type="Gene3D" id="3.40.50.980">
    <property type="match status" value="1"/>
</dbReference>
<dbReference type="KEGG" id="yrh:AABB31_08980"/>
<dbReference type="Gene3D" id="3.40.50.12230">
    <property type="match status" value="1"/>
</dbReference>
<dbReference type="EMBL" id="CP151767">
    <property type="protein sequence ID" value="WZU68976.2"/>
    <property type="molecule type" value="Genomic_DNA"/>
</dbReference>
<evidence type="ECO:0000313" key="5">
    <source>
        <dbReference type="Proteomes" id="UP001470809"/>
    </source>
</evidence>
<dbReference type="InterPro" id="IPR024011">
    <property type="entry name" value="Biosynth_lucif-like_mOase_dom"/>
</dbReference>
<dbReference type="NCBIfam" id="TIGR04020">
    <property type="entry name" value="seco_metab_LLM"/>
    <property type="match status" value="1"/>
</dbReference>
<dbReference type="Pfam" id="PF00551">
    <property type="entry name" value="Formyl_trans_N"/>
    <property type="match status" value="1"/>
</dbReference>